<dbReference type="GO" id="GO:0016758">
    <property type="term" value="F:hexosyltransferase activity"/>
    <property type="evidence" value="ECO:0007669"/>
    <property type="project" value="UniProtKB-ARBA"/>
</dbReference>
<protein>
    <submittedName>
        <fullName evidence="2">Glycosyltransferase family 2 protein</fullName>
    </submittedName>
</protein>
<evidence type="ECO:0000313" key="2">
    <source>
        <dbReference type="EMBL" id="MCO6045247.1"/>
    </source>
</evidence>
<dbReference type="Pfam" id="PF00535">
    <property type="entry name" value="Glycos_transf_2"/>
    <property type="match status" value="1"/>
</dbReference>
<dbReference type="PANTHER" id="PTHR22916">
    <property type="entry name" value="GLYCOSYLTRANSFERASE"/>
    <property type="match status" value="1"/>
</dbReference>
<dbReference type="InterPro" id="IPR001173">
    <property type="entry name" value="Glyco_trans_2-like"/>
</dbReference>
<accession>A0A9X2FBW0</accession>
<keyword evidence="3" id="KW-1185">Reference proteome</keyword>
<evidence type="ECO:0000313" key="3">
    <source>
        <dbReference type="Proteomes" id="UP001155241"/>
    </source>
</evidence>
<dbReference type="SUPFAM" id="SSF53448">
    <property type="entry name" value="Nucleotide-diphospho-sugar transferases"/>
    <property type="match status" value="1"/>
</dbReference>
<reference evidence="2" key="1">
    <citation type="submission" date="2022-06" db="EMBL/GenBank/DDBJ databases">
        <title>Aeoliella straminimaris, a novel planctomycete from sediments.</title>
        <authorList>
            <person name="Vitorino I.R."/>
            <person name="Lage O.M."/>
        </authorList>
    </citation>
    <scope>NUCLEOTIDE SEQUENCE</scope>
    <source>
        <strain evidence="2">ICT_H6.2</strain>
    </source>
</reference>
<dbReference type="EMBL" id="JAMXLR010000051">
    <property type="protein sequence ID" value="MCO6045247.1"/>
    <property type="molecule type" value="Genomic_DNA"/>
</dbReference>
<dbReference type="Proteomes" id="UP001155241">
    <property type="component" value="Unassembled WGS sequence"/>
</dbReference>
<comment type="caution">
    <text evidence="2">The sequence shown here is derived from an EMBL/GenBank/DDBJ whole genome shotgun (WGS) entry which is preliminary data.</text>
</comment>
<dbReference type="CDD" id="cd00761">
    <property type="entry name" value="Glyco_tranf_GTA_type"/>
    <property type="match status" value="1"/>
</dbReference>
<dbReference type="InterPro" id="IPR029044">
    <property type="entry name" value="Nucleotide-diphossugar_trans"/>
</dbReference>
<gene>
    <name evidence="2" type="ORF">NG895_15150</name>
</gene>
<dbReference type="AlphaFoldDB" id="A0A9X2FBW0"/>
<dbReference type="Gene3D" id="3.90.550.10">
    <property type="entry name" value="Spore Coat Polysaccharide Biosynthesis Protein SpsA, Chain A"/>
    <property type="match status" value="1"/>
</dbReference>
<sequence length="318" mass="35975">MPELLFSIVIPTFNRRHLVQDALDSALAQDYAGECEVLVGDDGSTDGTPEFIEQHYGSRVQVFRQANAGPGPARNLACQHARGAYLAFLDSDDMLTPWALSTYARIIAECDHPSVLVGVPQPVQTAAELSDIPTGEARWQRYNSLFESRMAVPLLATDRLTVRRDVFEATGGFTGEIRNGEDVDFFVRCGLSPGYVVIESPITFARRYHPGQITLGTDSAYQGRMWLLDQELAGRYPGGDEYLPHRRQILSFWARVASNQMTRAGRFDRGWEFYKRVFWWHVRQRRWKYLLGYPVVSSCRKIQQLSKPKPKGALNPDA</sequence>
<name>A0A9X2FBW0_9BACT</name>
<feature type="domain" description="Glycosyltransferase 2-like" evidence="1">
    <location>
        <begin position="7"/>
        <end position="109"/>
    </location>
</feature>
<proteinExistence type="predicted"/>
<dbReference type="RefSeq" id="WP_252853358.1">
    <property type="nucleotide sequence ID" value="NZ_JAMXLR010000051.1"/>
</dbReference>
<evidence type="ECO:0000259" key="1">
    <source>
        <dbReference type="Pfam" id="PF00535"/>
    </source>
</evidence>
<organism evidence="2 3">
    <name type="scientific">Aeoliella straminimaris</name>
    <dbReference type="NCBI Taxonomy" id="2954799"/>
    <lineage>
        <taxon>Bacteria</taxon>
        <taxon>Pseudomonadati</taxon>
        <taxon>Planctomycetota</taxon>
        <taxon>Planctomycetia</taxon>
        <taxon>Pirellulales</taxon>
        <taxon>Lacipirellulaceae</taxon>
        <taxon>Aeoliella</taxon>
    </lineage>
</organism>